<evidence type="ECO:0000256" key="9">
    <source>
        <dbReference type="ARBA" id="ARBA00022840"/>
    </source>
</evidence>
<evidence type="ECO:0000256" key="12">
    <source>
        <dbReference type="ARBA" id="ARBA00023180"/>
    </source>
</evidence>
<evidence type="ECO:0000256" key="3">
    <source>
        <dbReference type="ARBA" id="ARBA00022527"/>
    </source>
</evidence>
<evidence type="ECO:0000256" key="1">
    <source>
        <dbReference type="ARBA" id="ARBA00004167"/>
    </source>
</evidence>
<dbReference type="FunFam" id="1.10.510.10:FF:000161">
    <property type="entry name" value="Wall-associated receptor kinase-like 20"/>
    <property type="match status" value="1"/>
</dbReference>
<comment type="catalytic activity">
    <reaction evidence="14">
        <text>L-seryl-[protein] + ATP = O-phospho-L-seryl-[protein] + ADP + H(+)</text>
        <dbReference type="Rhea" id="RHEA:17989"/>
        <dbReference type="Rhea" id="RHEA-COMP:9863"/>
        <dbReference type="Rhea" id="RHEA-COMP:11604"/>
        <dbReference type="ChEBI" id="CHEBI:15378"/>
        <dbReference type="ChEBI" id="CHEBI:29999"/>
        <dbReference type="ChEBI" id="CHEBI:30616"/>
        <dbReference type="ChEBI" id="CHEBI:83421"/>
        <dbReference type="ChEBI" id="CHEBI:456216"/>
        <dbReference type="EC" id="2.7.11.1"/>
    </reaction>
</comment>
<evidence type="ECO:0000256" key="10">
    <source>
        <dbReference type="ARBA" id="ARBA00022989"/>
    </source>
</evidence>
<dbReference type="InterPro" id="IPR011009">
    <property type="entry name" value="Kinase-like_dom_sf"/>
</dbReference>
<keyword evidence="12" id="KW-0325">Glycoprotein</keyword>
<sequence length="652" mass="72157">MDFNLPLPSFFFSTLTILVSTQLPWPSHAHDTANYYETCKETIYCGSIGTVEYPFYTENRPKYCGHPGFNLSCTGIPTITIMSQEYYVISINDTTNTLVVARTDYWGHVCPASLVNITIDFTLFSYTSADENITLYYGCTSSLSGLQKSCGTSTDGEYFLTRSMEDSDSYQQQLASCSGKLFVPVHQSDVAAIDDSEGSAGTVTSALKNGFELEWLPENNKCGECEDGGGQCGFDWDLGDFTCYCSTENPNCNNTGSKSKTGLLIGIAAGATCMLVLLLGCGFLLLTRRRKQLHISHSEGYQLAATPSSGGLPSSNGFTTTAATTTATTTNLSQSISSYSTSKSEVANRRSTYFGVQVFSYTELEAATNNFDESRELGDGGFGTVYYGELPDGRIIAVKRLHEKNYKRVEQFVNEVEILARLRHKNLVTLYGCTSKRSPKLLLVYEYIPNGTVADHLHRKRPEIGLLTWATRLNIAIETADALSYLHASDVIHRDVKTANILLDNNFQVKVADFGLSRLFPNDATHVSTAPQGTPGYLDPEYFQLYQLTEKSDVYSFGVVLFELISSKEAVDVTRHKLDVNLANMAINRIRNEALHELVDPCLGFENDYDVQEMIKSVAELACQCLHNDKDIRPTMSEVFEILKGIREKSSE</sequence>
<dbReference type="PROSITE" id="PS50011">
    <property type="entry name" value="PROTEIN_KINASE_DOM"/>
    <property type="match status" value="1"/>
</dbReference>
<dbReference type="PROSITE" id="PS00108">
    <property type="entry name" value="PROTEIN_KINASE_ST"/>
    <property type="match status" value="1"/>
</dbReference>
<dbReference type="InterPro" id="IPR025287">
    <property type="entry name" value="WAK_GUB"/>
</dbReference>
<dbReference type="InterPro" id="IPR001245">
    <property type="entry name" value="Ser-Thr/Tyr_kinase_cat_dom"/>
</dbReference>
<proteinExistence type="predicted"/>
<evidence type="ECO:0000256" key="14">
    <source>
        <dbReference type="ARBA" id="ARBA00048679"/>
    </source>
</evidence>
<dbReference type="Gene3D" id="1.10.510.10">
    <property type="entry name" value="Transferase(Phosphotransferase) domain 1"/>
    <property type="match status" value="1"/>
</dbReference>
<evidence type="ECO:0000256" key="13">
    <source>
        <dbReference type="ARBA" id="ARBA00047899"/>
    </source>
</evidence>
<evidence type="ECO:0000313" key="20">
    <source>
        <dbReference type="Proteomes" id="UP001279734"/>
    </source>
</evidence>
<dbReference type="FunFam" id="3.30.200.20:FF:000162">
    <property type="entry name" value="Adenine nucleotide alpha hydrolase-like domain kinase"/>
    <property type="match status" value="1"/>
</dbReference>
<feature type="transmembrane region" description="Helical" evidence="16">
    <location>
        <begin position="263"/>
        <end position="286"/>
    </location>
</feature>
<evidence type="ECO:0000256" key="16">
    <source>
        <dbReference type="SAM" id="Phobius"/>
    </source>
</evidence>
<protein>
    <recommendedName>
        <fullName evidence="2">non-specific serine/threonine protein kinase</fullName>
        <ecNumber evidence="2">2.7.11.1</ecNumber>
    </recommendedName>
</protein>
<evidence type="ECO:0000256" key="7">
    <source>
        <dbReference type="ARBA" id="ARBA00022741"/>
    </source>
</evidence>
<evidence type="ECO:0000256" key="4">
    <source>
        <dbReference type="ARBA" id="ARBA00022679"/>
    </source>
</evidence>
<dbReference type="InterPro" id="IPR017441">
    <property type="entry name" value="Protein_kinase_ATP_BS"/>
</dbReference>
<name>A0AAD3XWS9_NEPGR</name>
<evidence type="ECO:0000313" key="19">
    <source>
        <dbReference type="EMBL" id="GMH19021.1"/>
    </source>
</evidence>
<reference evidence="19" key="1">
    <citation type="submission" date="2023-05" db="EMBL/GenBank/DDBJ databases">
        <title>Nepenthes gracilis genome sequencing.</title>
        <authorList>
            <person name="Fukushima K."/>
        </authorList>
    </citation>
    <scope>NUCLEOTIDE SEQUENCE</scope>
    <source>
        <strain evidence="19">SING2019-196</strain>
    </source>
</reference>
<accession>A0AAD3XWS9</accession>
<dbReference type="AlphaFoldDB" id="A0AAD3XWS9"/>
<feature type="domain" description="Protein kinase" evidence="18">
    <location>
        <begin position="371"/>
        <end position="646"/>
    </location>
</feature>
<evidence type="ECO:0000256" key="6">
    <source>
        <dbReference type="ARBA" id="ARBA00022729"/>
    </source>
</evidence>
<keyword evidence="11 16" id="KW-0472">Membrane</keyword>
<evidence type="ECO:0000256" key="15">
    <source>
        <dbReference type="PROSITE-ProRule" id="PRU10141"/>
    </source>
</evidence>
<keyword evidence="8" id="KW-0418">Kinase</keyword>
<evidence type="ECO:0000256" key="5">
    <source>
        <dbReference type="ARBA" id="ARBA00022692"/>
    </source>
</evidence>
<dbReference type="InterPro" id="IPR000719">
    <property type="entry name" value="Prot_kinase_dom"/>
</dbReference>
<evidence type="ECO:0000256" key="8">
    <source>
        <dbReference type="ARBA" id="ARBA00022777"/>
    </source>
</evidence>
<keyword evidence="7 15" id="KW-0547">Nucleotide-binding</keyword>
<dbReference type="GO" id="GO:0005524">
    <property type="term" value="F:ATP binding"/>
    <property type="evidence" value="ECO:0007669"/>
    <property type="project" value="UniProtKB-UniRule"/>
</dbReference>
<dbReference type="InterPro" id="IPR008271">
    <property type="entry name" value="Ser/Thr_kinase_AS"/>
</dbReference>
<dbReference type="PROSITE" id="PS00107">
    <property type="entry name" value="PROTEIN_KINASE_ATP"/>
    <property type="match status" value="1"/>
</dbReference>
<comment type="subcellular location">
    <subcellularLocation>
        <location evidence="1">Membrane</location>
        <topology evidence="1">Single-pass membrane protein</topology>
    </subcellularLocation>
</comment>
<keyword evidence="6 17" id="KW-0732">Signal</keyword>
<dbReference type="SUPFAM" id="SSF56112">
    <property type="entry name" value="Protein kinase-like (PK-like)"/>
    <property type="match status" value="1"/>
</dbReference>
<comment type="caution">
    <text evidence="19">The sequence shown here is derived from an EMBL/GenBank/DDBJ whole genome shotgun (WGS) entry which is preliminary data.</text>
</comment>
<dbReference type="Proteomes" id="UP001279734">
    <property type="component" value="Unassembled WGS sequence"/>
</dbReference>
<comment type="catalytic activity">
    <reaction evidence="13">
        <text>L-threonyl-[protein] + ATP = O-phospho-L-threonyl-[protein] + ADP + H(+)</text>
        <dbReference type="Rhea" id="RHEA:46608"/>
        <dbReference type="Rhea" id="RHEA-COMP:11060"/>
        <dbReference type="Rhea" id="RHEA-COMP:11605"/>
        <dbReference type="ChEBI" id="CHEBI:15378"/>
        <dbReference type="ChEBI" id="CHEBI:30013"/>
        <dbReference type="ChEBI" id="CHEBI:30616"/>
        <dbReference type="ChEBI" id="CHEBI:61977"/>
        <dbReference type="ChEBI" id="CHEBI:456216"/>
        <dbReference type="EC" id="2.7.11.1"/>
    </reaction>
</comment>
<dbReference type="PANTHER" id="PTHR46008:SF2">
    <property type="entry name" value="LEAF RUST 10 DISEASE-RESISTANCE LOCUS RECEPTOR-LIKE PROTEIN KINASE-LIKE 1.4"/>
    <property type="match status" value="1"/>
</dbReference>
<dbReference type="Pfam" id="PF13947">
    <property type="entry name" value="GUB_WAK_bind"/>
    <property type="match status" value="1"/>
</dbReference>
<dbReference type="GO" id="GO:0004674">
    <property type="term" value="F:protein serine/threonine kinase activity"/>
    <property type="evidence" value="ECO:0007669"/>
    <property type="project" value="UniProtKB-KW"/>
</dbReference>
<dbReference type="GO" id="GO:0005886">
    <property type="term" value="C:plasma membrane"/>
    <property type="evidence" value="ECO:0007669"/>
    <property type="project" value="UniProtKB-ARBA"/>
</dbReference>
<dbReference type="InterPro" id="IPR032872">
    <property type="entry name" value="WAK_assoc_C"/>
</dbReference>
<keyword evidence="10 16" id="KW-1133">Transmembrane helix</keyword>
<evidence type="ECO:0000256" key="17">
    <source>
        <dbReference type="SAM" id="SignalP"/>
    </source>
</evidence>
<keyword evidence="3" id="KW-0723">Serine/threonine-protein kinase</keyword>
<keyword evidence="4" id="KW-0808">Transferase</keyword>
<dbReference type="EMBL" id="BSYO01000020">
    <property type="protein sequence ID" value="GMH19021.1"/>
    <property type="molecule type" value="Genomic_DNA"/>
</dbReference>
<dbReference type="Pfam" id="PF07714">
    <property type="entry name" value="PK_Tyr_Ser-Thr"/>
    <property type="match status" value="1"/>
</dbReference>
<dbReference type="Pfam" id="PF14380">
    <property type="entry name" value="WAK_assoc"/>
    <property type="match status" value="1"/>
</dbReference>
<dbReference type="EC" id="2.7.11.1" evidence="2"/>
<evidence type="ECO:0000259" key="18">
    <source>
        <dbReference type="PROSITE" id="PS50011"/>
    </source>
</evidence>
<keyword evidence="5 16" id="KW-0812">Transmembrane</keyword>
<evidence type="ECO:0000256" key="11">
    <source>
        <dbReference type="ARBA" id="ARBA00023136"/>
    </source>
</evidence>
<dbReference type="PANTHER" id="PTHR46008">
    <property type="entry name" value="LEAF RUST 10 DISEASE-RESISTANCE LOCUS RECEPTOR-LIKE PROTEIN KINASE-LIKE 1.4"/>
    <property type="match status" value="1"/>
</dbReference>
<keyword evidence="20" id="KW-1185">Reference proteome</keyword>
<dbReference type="GO" id="GO:0030247">
    <property type="term" value="F:polysaccharide binding"/>
    <property type="evidence" value="ECO:0007669"/>
    <property type="project" value="InterPro"/>
</dbReference>
<feature type="chain" id="PRO_5041980335" description="non-specific serine/threonine protein kinase" evidence="17">
    <location>
        <begin position="30"/>
        <end position="652"/>
    </location>
</feature>
<gene>
    <name evidence="19" type="ORF">Nepgr_020862</name>
</gene>
<dbReference type="CDD" id="cd14066">
    <property type="entry name" value="STKc_IRAK"/>
    <property type="match status" value="1"/>
</dbReference>
<feature type="binding site" evidence="15">
    <location>
        <position position="399"/>
    </location>
    <ligand>
        <name>ATP</name>
        <dbReference type="ChEBI" id="CHEBI:30616"/>
    </ligand>
</feature>
<dbReference type="Gene3D" id="3.30.200.20">
    <property type="entry name" value="Phosphorylase Kinase, domain 1"/>
    <property type="match status" value="1"/>
</dbReference>
<organism evidence="19 20">
    <name type="scientific">Nepenthes gracilis</name>
    <name type="common">Slender pitcher plant</name>
    <dbReference type="NCBI Taxonomy" id="150966"/>
    <lineage>
        <taxon>Eukaryota</taxon>
        <taxon>Viridiplantae</taxon>
        <taxon>Streptophyta</taxon>
        <taxon>Embryophyta</taxon>
        <taxon>Tracheophyta</taxon>
        <taxon>Spermatophyta</taxon>
        <taxon>Magnoliopsida</taxon>
        <taxon>eudicotyledons</taxon>
        <taxon>Gunneridae</taxon>
        <taxon>Pentapetalae</taxon>
        <taxon>Caryophyllales</taxon>
        <taxon>Nepenthaceae</taxon>
        <taxon>Nepenthes</taxon>
    </lineage>
</organism>
<evidence type="ECO:0000256" key="2">
    <source>
        <dbReference type="ARBA" id="ARBA00012513"/>
    </source>
</evidence>
<dbReference type="SMART" id="SM00220">
    <property type="entry name" value="S_TKc"/>
    <property type="match status" value="1"/>
</dbReference>
<feature type="signal peptide" evidence="17">
    <location>
        <begin position="1"/>
        <end position="29"/>
    </location>
</feature>
<keyword evidence="9 15" id="KW-0067">ATP-binding</keyword>